<protein>
    <submittedName>
        <fullName evidence="2">Uncharacterized protein</fullName>
    </submittedName>
</protein>
<evidence type="ECO:0000313" key="2">
    <source>
        <dbReference type="EMBL" id="VEN55824.1"/>
    </source>
</evidence>
<evidence type="ECO:0000313" key="3">
    <source>
        <dbReference type="Proteomes" id="UP000410492"/>
    </source>
</evidence>
<feature type="chain" id="PRO_5024794512" evidence="1">
    <location>
        <begin position="21"/>
        <end position="181"/>
    </location>
</feature>
<dbReference type="OrthoDB" id="6694895at2759"/>
<name>A0A653D6M0_CALMS</name>
<dbReference type="Proteomes" id="UP000410492">
    <property type="component" value="Unassembled WGS sequence"/>
</dbReference>
<reference evidence="2 3" key="1">
    <citation type="submission" date="2019-01" db="EMBL/GenBank/DDBJ databases">
        <authorList>
            <person name="Sayadi A."/>
        </authorList>
    </citation>
    <scope>NUCLEOTIDE SEQUENCE [LARGE SCALE GENOMIC DNA]</scope>
</reference>
<accession>A0A653D6M0</accession>
<evidence type="ECO:0000256" key="1">
    <source>
        <dbReference type="SAM" id="SignalP"/>
    </source>
</evidence>
<gene>
    <name evidence="2" type="ORF">CALMAC_LOCUS14902</name>
</gene>
<proteinExistence type="predicted"/>
<sequence>MSTTLIPSLVLLCLIGFSNASNCTQCPLLPAVTSSLGMSLIVGSKIWYVQQRYGPPIIAEKCWSSTFYLSDFNVLENAFNVNWTFYDPNEKSPSSRVKMNVIANSAKFYVVFNNKEVSITNLIVTPELIVGSLCSDSKSTVLILTSQRKRDNNLIQSAVKRLKKIITLPSPSVDMECNKLV</sequence>
<dbReference type="EMBL" id="CAACVG010010438">
    <property type="protein sequence ID" value="VEN55824.1"/>
    <property type="molecule type" value="Genomic_DNA"/>
</dbReference>
<keyword evidence="3" id="KW-1185">Reference proteome</keyword>
<organism evidence="2 3">
    <name type="scientific">Callosobruchus maculatus</name>
    <name type="common">Southern cowpea weevil</name>
    <name type="synonym">Pulse bruchid</name>
    <dbReference type="NCBI Taxonomy" id="64391"/>
    <lineage>
        <taxon>Eukaryota</taxon>
        <taxon>Metazoa</taxon>
        <taxon>Ecdysozoa</taxon>
        <taxon>Arthropoda</taxon>
        <taxon>Hexapoda</taxon>
        <taxon>Insecta</taxon>
        <taxon>Pterygota</taxon>
        <taxon>Neoptera</taxon>
        <taxon>Endopterygota</taxon>
        <taxon>Coleoptera</taxon>
        <taxon>Polyphaga</taxon>
        <taxon>Cucujiformia</taxon>
        <taxon>Chrysomeloidea</taxon>
        <taxon>Chrysomelidae</taxon>
        <taxon>Bruchinae</taxon>
        <taxon>Bruchini</taxon>
        <taxon>Callosobruchus</taxon>
    </lineage>
</organism>
<keyword evidence="1" id="KW-0732">Signal</keyword>
<dbReference type="AlphaFoldDB" id="A0A653D6M0"/>
<feature type="signal peptide" evidence="1">
    <location>
        <begin position="1"/>
        <end position="20"/>
    </location>
</feature>